<reference evidence="1 2" key="1">
    <citation type="submission" date="2017-11" db="EMBL/GenBank/DDBJ databases">
        <title>Isolation and Characterization of Family Methanocellaceae Species from Potential Methane Hydrate Area Offshore Southwestern Taiwan.</title>
        <authorList>
            <person name="Zhang W.-L."/>
            <person name="Chen W.-C."/>
            <person name="Lai M.-C."/>
            <person name="Chen S.-C."/>
        </authorList>
    </citation>
    <scope>NUCLEOTIDE SEQUENCE [LARGE SCALE GENOMIC DNA]</scope>
    <source>
        <strain evidence="1 2">CWC-04</strain>
    </source>
</reference>
<accession>A0AAP2W6U9</accession>
<gene>
    <name evidence="1" type="ORF">CUJ83_06400</name>
</gene>
<evidence type="ECO:0000313" key="1">
    <source>
        <dbReference type="EMBL" id="MCD1294629.1"/>
    </source>
</evidence>
<comment type="caution">
    <text evidence="1">The sequence shown here is derived from an EMBL/GenBank/DDBJ whole genome shotgun (WGS) entry which is preliminary data.</text>
</comment>
<keyword evidence="2" id="KW-1185">Reference proteome</keyword>
<name>A0AAP2W6U9_9EURY</name>
<dbReference type="AlphaFoldDB" id="A0AAP2W6U9"/>
<dbReference type="RefSeq" id="WP_230741463.1">
    <property type="nucleotide sequence ID" value="NZ_PGCK01000004.1"/>
</dbReference>
<evidence type="ECO:0000313" key="2">
    <source>
        <dbReference type="Proteomes" id="UP001320159"/>
    </source>
</evidence>
<sequence length="116" mass="13110">MKITREAYEMAKVSAKESEVPLILTGERGVIMDIMISPSEEEFDTSAGMLPSMLPAGIRRYGKVLTKNDQDLEPGYNLIEKDGEWKFVDENGDDMEIEIVEDVPKSPMDMDFMSIE</sequence>
<dbReference type="Proteomes" id="UP001320159">
    <property type="component" value="Unassembled WGS sequence"/>
</dbReference>
<dbReference type="EMBL" id="PGCK01000004">
    <property type="protein sequence ID" value="MCD1294629.1"/>
    <property type="molecule type" value="Genomic_DNA"/>
</dbReference>
<proteinExistence type="predicted"/>
<protein>
    <submittedName>
        <fullName evidence="1">Uncharacterized protein</fullName>
    </submittedName>
</protein>
<organism evidence="1 2">
    <name type="scientific">Methanooceanicella nereidis</name>
    <dbReference type="NCBI Taxonomy" id="2052831"/>
    <lineage>
        <taxon>Archaea</taxon>
        <taxon>Methanobacteriati</taxon>
        <taxon>Methanobacteriota</taxon>
        <taxon>Stenosarchaea group</taxon>
        <taxon>Methanomicrobia</taxon>
        <taxon>Methanocellales</taxon>
        <taxon>Methanocellaceae</taxon>
        <taxon>Methanooceanicella</taxon>
    </lineage>
</organism>